<dbReference type="SMART" id="SM00409">
    <property type="entry name" value="IG"/>
    <property type="match status" value="2"/>
</dbReference>
<dbReference type="InterPro" id="IPR036179">
    <property type="entry name" value="Ig-like_dom_sf"/>
</dbReference>
<feature type="domain" description="Ig-like" evidence="3">
    <location>
        <begin position="278"/>
        <end position="361"/>
    </location>
</feature>
<proteinExistence type="predicted"/>
<reference evidence="4" key="3">
    <citation type="submission" date="2025-09" db="UniProtKB">
        <authorList>
            <consortium name="Ensembl"/>
        </authorList>
    </citation>
    <scope>IDENTIFICATION</scope>
</reference>
<dbReference type="OMA" id="QKFHDQT"/>
<sequence>MYRIYTRQNHHNLTVVTLLQLFQELGFQMGRTERYTATTFFMGTARLLKLLRLLTGISVLQQVRGWDITVPKTVTAVEGSCVVVPCHTKPHSRVKWYQYHATKYPVVYDRAQPHKVEHQFKGRTSVVGKAADGNCTLVINDVRRTDNNIQVYAWINPDSSSTQKFHLQTVTISVIEGKAPIISLQEQIMDGDILQANCSIIHSCPSSPPSLHWSKSQFLKNSTIMAFSQEMQGQWLYTETLQGRATYEMHHSNITCSAQFSRFTKKSRLKTLNMLYKPVTVTLKLAKKPVTEGSSVTVECAANCNPPPHTYTWLRREMGQITKITSTLSRKPFINITRDTFILCIAHNDIGEGQSDWLDLDVQYAPVILPKSYCHLTGEVLKCVCQVQAHPDALIHWTIDGNDTLPSSFSAFSTNQTHVLSGVISGPAQSHSDVFCTANNTLGNSTKRLSVNLSDTSSLSTWLIVLIILGLVVLFGCTILIFRKYSRDRPAPGSVCNDTILLRPQGRQGLPDSVQLQSPIYNSPQRSEIEDSQSSPRRPESNPEVEGGVSDVYDNDCVTEIRLIRAQQLHDKETAHLREGQKQPPAKAANCNMDVYLNC</sequence>
<protein>
    <recommendedName>
        <fullName evidence="3">Ig-like domain-containing protein</fullName>
    </recommendedName>
</protein>
<evidence type="ECO:0000313" key="5">
    <source>
        <dbReference type="Proteomes" id="UP000472265"/>
    </source>
</evidence>
<name>A0A671Y1Y5_SPAAU</name>
<evidence type="ECO:0000313" key="4">
    <source>
        <dbReference type="Ensembl" id="ENSSAUP00010057539.1"/>
    </source>
</evidence>
<reference evidence="4" key="2">
    <citation type="submission" date="2025-08" db="UniProtKB">
        <authorList>
            <consortium name="Ensembl"/>
        </authorList>
    </citation>
    <scope>IDENTIFICATION</scope>
</reference>
<dbReference type="PANTHER" id="PTHR46484:SF1">
    <property type="entry name" value="SCHWANN CELL MYELIN PROTEIN-RELATED"/>
    <property type="match status" value="1"/>
</dbReference>
<dbReference type="Pfam" id="PF07686">
    <property type="entry name" value="V-set"/>
    <property type="match status" value="1"/>
</dbReference>
<organism evidence="4 5">
    <name type="scientific">Sparus aurata</name>
    <name type="common">Gilthead sea bream</name>
    <dbReference type="NCBI Taxonomy" id="8175"/>
    <lineage>
        <taxon>Eukaryota</taxon>
        <taxon>Metazoa</taxon>
        <taxon>Chordata</taxon>
        <taxon>Craniata</taxon>
        <taxon>Vertebrata</taxon>
        <taxon>Euteleostomi</taxon>
        <taxon>Actinopterygii</taxon>
        <taxon>Neopterygii</taxon>
        <taxon>Teleostei</taxon>
        <taxon>Neoteleostei</taxon>
        <taxon>Acanthomorphata</taxon>
        <taxon>Eupercaria</taxon>
        <taxon>Spariformes</taxon>
        <taxon>Sparidae</taxon>
        <taxon>Sparus</taxon>
    </lineage>
</organism>
<keyword evidence="2" id="KW-0812">Transmembrane</keyword>
<feature type="domain" description="Ig-like" evidence="3">
    <location>
        <begin position="366"/>
        <end position="454"/>
    </location>
</feature>
<dbReference type="PROSITE" id="PS50835">
    <property type="entry name" value="IG_LIKE"/>
    <property type="match status" value="2"/>
</dbReference>
<dbReference type="SUPFAM" id="SSF48726">
    <property type="entry name" value="Immunoglobulin"/>
    <property type="match status" value="3"/>
</dbReference>
<keyword evidence="2" id="KW-1133">Transmembrane helix</keyword>
<gene>
    <name evidence="4" type="primary">LOC115566907</name>
</gene>
<dbReference type="InParanoid" id="A0A671Y1Y5"/>
<feature type="compositionally biased region" description="Polar residues" evidence="1">
    <location>
        <begin position="514"/>
        <end position="536"/>
    </location>
</feature>
<evidence type="ECO:0000256" key="1">
    <source>
        <dbReference type="SAM" id="MobiDB-lite"/>
    </source>
</evidence>
<dbReference type="AlphaFoldDB" id="A0A671Y1Y5"/>
<dbReference type="InterPro" id="IPR003599">
    <property type="entry name" value="Ig_sub"/>
</dbReference>
<dbReference type="InterPro" id="IPR013106">
    <property type="entry name" value="Ig_V-set"/>
</dbReference>
<feature type="transmembrane region" description="Helical" evidence="2">
    <location>
        <begin position="459"/>
        <end position="482"/>
    </location>
</feature>
<evidence type="ECO:0000259" key="3">
    <source>
        <dbReference type="PROSITE" id="PS50835"/>
    </source>
</evidence>
<dbReference type="Gene3D" id="2.60.40.10">
    <property type="entry name" value="Immunoglobulins"/>
    <property type="match status" value="4"/>
</dbReference>
<evidence type="ECO:0000256" key="2">
    <source>
        <dbReference type="SAM" id="Phobius"/>
    </source>
</evidence>
<reference evidence="4" key="1">
    <citation type="submission" date="2021-04" db="EMBL/GenBank/DDBJ databases">
        <authorList>
            <consortium name="Wellcome Sanger Institute Data Sharing"/>
        </authorList>
    </citation>
    <scope>NUCLEOTIDE SEQUENCE [LARGE SCALE GENOMIC DNA]</scope>
</reference>
<dbReference type="Ensembl" id="ENSSAUT00010060413.1">
    <property type="protein sequence ID" value="ENSSAUP00010057539.1"/>
    <property type="gene ID" value="ENSSAUG00010023526.1"/>
</dbReference>
<dbReference type="Proteomes" id="UP000472265">
    <property type="component" value="Chromosome 17"/>
</dbReference>
<keyword evidence="5" id="KW-1185">Reference proteome</keyword>
<feature type="region of interest" description="Disordered" evidence="1">
    <location>
        <begin position="512"/>
        <end position="551"/>
    </location>
</feature>
<dbReference type="PANTHER" id="PTHR46484">
    <property type="entry name" value="SI:CH211-171H4.5-RELATED"/>
    <property type="match status" value="1"/>
</dbReference>
<dbReference type="InterPro" id="IPR007110">
    <property type="entry name" value="Ig-like_dom"/>
</dbReference>
<dbReference type="InterPro" id="IPR013783">
    <property type="entry name" value="Ig-like_fold"/>
</dbReference>
<dbReference type="GeneTree" id="ENSGT01150000286924"/>
<keyword evidence="2" id="KW-0472">Membrane</keyword>
<accession>A0A671Y1Y5</accession>